<dbReference type="HOGENOM" id="CLU_047691_22_2_4"/>
<dbReference type="SUPFAM" id="SSF88659">
    <property type="entry name" value="Sigma3 and sigma4 domains of RNA polymerase sigma factors"/>
    <property type="match status" value="1"/>
</dbReference>
<reference evidence="3 4" key="2">
    <citation type="journal article" date="2016" name="Appl. Microbiol. Biotechnol.">
        <title>Mutations improving production and secretion of extracellular lipase by Burkholderia glumae PG1.</title>
        <authorList>
            <person name="Knapp A."/>
            <person name="Voget S."/>
            <person name="Gao R."/>
            <person name="Zaburannyi N."/>
            <person name="Krysciak D."/>
            <person name="Breuer M."/>
            <person name="Hauer B."/>
            <person name="Streit W.R."/>
            <person name="Muller R."/>
            <person name="Daniel R."/>
            <person name="Jaeger K.E."/>
        </authorList>
    </citation>
    <scope>NUCLEOTIDE SEQUENCE [LARGE SCALE GENOMIC DNA]</scope>
    <source>
        <strain evidence="3 4">PG1</strain>
    </source>
</reference>
<gene>
    <name evidence="3" type="ORF">BGL_2c07750</name>
</gene>
<protein>
    <submittedName>
        <fullName evidence="3">RNA polymerase, sigma-24 subunit, ECF subfamily</fullName>
    </submittedName>
</protein>
<dbReference type="PANTHER" id="PTHR30173">
    <property type="entry name" value="SIGMA 19 FACTOR"/>
    <property type="match status" value="1"/>
</dbReference>
<proteinExistence type="predicted"/>
<dbReference type="GO" id="GO:0016987">
    <property type="term" value="F:sigma factor activity"/>
    <property type="evidence" value="ECO:0007669"/>
    <property type="project" value="InterPro"/>
</dbReference>
<dbReference type="Pfam" id="PF04542">
    <property type="entry name" value="Sigma70_r2"/>
    <property type="match status" value="1"/>
</dbReference>
<dbReference type="Gene3D" id="1.10.1740.10">
    <property type="match status" value="1"/>
</dbReference>
<reference evidence="4" key="1">
    <citation type="submission" date="2011-03" db="EMBL/GenBank/DDBJ databases">
        <authorList>
            <person name="Voget S."/>
            <person name="Streit W.R."/>
            <person name="Jaeger K.E."/>
            <person name="Daniel R."/>
        </authorList>
    </citation>
    <scope>NUCLEOTIDE SEQUENCE [LARGE SCALE GENOMIC DNA]</scope>
    <source>
        <strain evidence="4">PG1</strain>
    </source>
</reference>
<feature type="domain" description="RNA polymerase sigma-70 region 2" evidence="1">
    <location>
        <begin position="29"/>
        <end position="88"/>
    </location>
</feature>
<dbReference type="SUPFAM" id="SSF88946">
    <property type="entry name" value="Sigma2 domain of RNA polymerase sigma factors"/>
    <property type="match status" value="1"/>
</dbReference>
<organism evidence="3 4">
    <name type="scientific">Burkholderia plantarii</name>
    <dbReference type="NCBI Taxonomy" id="41899"/>
    <lineage>
        <taxon>Bacteria</taxon>
        <taxon>Pseudomonadati</taxon>
        <taxon>Pseudomonadota</taxon>
        <taxon>Betaproteobacteria</taxon>
        <taxon>Burkholderiales</taxon>
        <taxon>Burkholderiaceae</taxon>
        <taxon>Burkholderia</taxon>
    </lineage>
</organism>
<dbReference type="InterPro" id="IPR052704">
    <property type="entry name" value="ECF_Sigma-70_Domain"/>
</dbReference>
<feature type="domain" description="RNA polymerase sigma factor 70 region 4 type 2" evidence="2">
    <location>
        <begin position="125"/>
        <end position="175"/>
    </location>
</feature>
<dbReference type="GO" id="GO:0003677">
    <property type="term" value="F:DNA binding"/>
    <property type="evidence" value="ECO:0007669"/>
    <property type="project" value="InterPro"/>
</dbReference>
<dbReference type="NCBIfam" id="TIGR02937">
    <property type="entry name" value="sigma70-ECF"/>
    <property type="match status" value="1"/>
</dbReference>
<evidence type="ECO:0000259" key="1">
    <source>
        <dbReference type="Pfam" id="PF04542"/>
    </source>
</evidence>
<evidence type="ECO:0000259" key="2">
    <source>
        <dbReference type="Pfam" id="PF08281"/>
    </source>
</evidence>
<dbReference type="AlphaFoldDB" id="A0A0B6S3B9"/>
<dbReference type="InterPro" id="IPR013324">
    <property type="entry name" value="RNA_pol_sigma_r3/r4-like"/>
</dbReference>
<dbReference type="KEGG" id="bgp:BGL_2c07750"/>
<evidence type="ECO:0000313" key="3">
    <source>
        <dbReference type="EMBL" id="AJK48859.1"/>
    </source>
</evidence>
<dbReference type="RefSeq" id="WP_080937363.1">
    <property type="nucleotide sequence ID" value="NZ_CP002581.1"/>
</dbReference>
<sequence length="307" mass="33188">MTDSRPDLQLGSQPAPRAGAFPDFFVLQRRRLLSIAYRMLGSHAEAEDVVQDAWLRWQASATAGLREPAAWLTTVVTRLSIDRLRALRTEREARRDGWLPEPWLEPAAPSVEDLVLDGAQLSHGLMLLLERLSPDERAAFLLREAFDCDYAAIGAALERSEAHCRQLVHRARGRLARAGQALQPADLARRQEVERLRAAIEAQDQAAVLDALAGVRRVGDASEPVHASARGEPVALGADAGFAWMEDGEITALWVPCLDADGRPTLRVVTQAAALAAANRAVGRKAVAALLARLFRGAALASPAVSG</sequence>
<accession>A0A0B6S3B9</accession>
<dbReference type="InterPro" id="IPR013249">
    <property type="entry name" value="RNA_pol_sigma70_r4_t2"/>
</dbReference>
<dbReference type="EMBL" id="CP002581">
    <property type="protein sequence ID" value="AJK48859.1"/>
    <property type="molecule type" value="Genomic_DNA"/>
</dbReference>
<dbReference type="Pfam" id="PF08281">
    <property type="entry name" value="Sigma70_r4_2"/>
    <property type="match status" value="1"/>
</dbReference>
<dbReference type="InterPro" id="IPR007627">
    <property type="entry name" value="RNA_pol_sigma70_r2"/>
</dbReference>
<dbReference type="InterPro" id="IPR014284">
    <property type="entry name" value="RNA_pol_sigma-70_dom"/>
</dbReference>
<dbReference type="Gene3D" id="1.10.10.10">
    <property type="entry name" value="Winged helix-like DNA-binding domain superfamily/Winged helix DNA-binding domain"/>
    <property type="match status" value="1"/>
</dbReference>
<dbReference type="InterPro" id="IPR036388">
    <property type="entry name" value="WH-like_DNA-bd_sf"/>
</dbReference>
<name>A0A0B6S3B9_BURPL</name>
<dbReference type="InterPro" id="IPR013325">
    <property type="entry name" value="RNA_pol_sigma_r2"/>
</dbReference>
<evidence type="ECO:0000313" key="4">
    <source>
        <dbReference type="Proteomes" id="UP000031838"/>
    </source>
</evidence>
<dbReference type="PANTHER" id="PTHR30173:SF36">
    <property type="entry name" value="ECF RNA POLYMERASE SIGMA FACTOR SIGJ"/>
    <property type="match status" value="1"/>
</dbReference>
<dbReference type="Proteomes" id="UP000031838">
    <property type="component" value="Chromosome 2"/>
</dbReference>
<keyword evidence="4" id="KW-1185">Reference proteome</keyword>
<dbReference type="GO" id="GO:0006352">
    <property type="term" value="P:DNA-templated transcription initiation"/>
    <property type="evidence" value="ECO:0007669"/>
    <property type="project" value="InterPro"/>
</dbReference>